<proteinExistence type="predicted"/>
<dbReference type="AlphaFoldDB" id="A0A382Z2V8"/>
<sequence length="23" mass="2522">VIGLFTQTRAIESKILDEKTTAS</sequence>
<accession>A0A382Z2V8</accession>
<reference evidence="1" key="1">
    <citation type="submission" date="2018-05" db="EMBL/GenBank/DDBJ databases">
        <authorList>
            <person name="Lanie J.A."/>
            <person name="Ng W.-L."/>
            <person name="Kazmierczak K.M."/>
            <person name="Andrzejewski T.M."/>
            <person name="Davidsen T.M."/>
            <person name="Wayne K.J."/>
            <person name="Tettelin H."/>
            <person name="Glass J.I."/>
            <person name="Rusch D."/>
            <person name="Podicherti R."/>
            <person name="Tsui H.-C.T."/>
            <person name="Winkler M.E."/>
        </authorList>
    </citation>
    <scope>NUCLEOTIDE SEQUENCE</scope>
</reference>
<gene>
    <name evidence="1" type="ORF">METZ01_LOCUS442708</name>
</gene>
<protein>
    <submittedName>
        <fullName evidence="1">Uncharacterized protein</fullName>
    </submittedName>
</protein>
<feature type="non-terminal residue" evidence="1">
    <location>
        <position position="1"/>
    </location>
</feature>
<feature type="non-terminal residue" evidence="1">
    <location>
        <position position="23"/>
    </location>
</feature>
<dbReference type="EMBL" id="UINC01180580">
    <property type="protein sequence ID" value="SVD89854.1"/>
    <property type="molecule type" value="Genomic_DNA"/>
</dbReference>
<organism evidence="1">
    <name type="scientific">marine metagenome</name>
    <dbReference type="NCBI Taxonomy" id="408172"/>
    <lineage>
        <taxon>unclassified sequences</taxon>
        <taxon>metagenomes</taxon>
        <taxon>ecological metagenomes</taxon>
    </lineage>
</organism>
<evidence type="ECO:0000313" key="1">
    <source>
        <dbReference type="EMBL" id="SVD89854.1"/>
    </source>
</evidence>
<name>A0A382Z2V8_9ZZZZ</name>